<evidence type="ECO:0000313" key="3">
    <source>
        <dbReference type="EMBL" id="KAB5540019.1"/>
    </source>
</evidence>
<keyword evidence="2" id="KW-0732">Signal</keyword>
<keyword evidence="1" id="KW-0812">Transmembrane</keyword>
<dbReference type="EMBL" id="VFJC01000020">
    <property type="protein sequence ID" value="KAB5540019.1"/>
    <property type="molecule type" value="Genomic_DNA"/>
</dbReference>
<dbReference type="PANTHER" id="PTHR34488:SF1">
    <property type="entry name" value="SI:CH211-245H14.1-RELATED"/>
    <property type="match status" value="1"/>
</dbReference>
<accession>A0A5N5LB68</accession>
<gene>
    <name evidence="3" type="ORF">PHYPO_G00096320</name>
</gene>
<sequence>MTHHNWLLSTILNFFYKRVSATNVCFANYNSIRKTRDDIISRLRAFPNITDVHNDEQCDVKVAFCPIVSRAGTDLMAALSGRSDEKPTVMFVLHHTFNPDYTAPNSSGYDRNNLMMVDVLFHEDSGLLNCSKNNKAIEKAGNYLKKYGKTQYKVNVKRAFAVIAVVAMIGIGIWYRTRKGSSVFPKTDPGSQHLDLALPELGPD</sequence>
<dbReference type="Proteomes" id="UP000327468">
    <property type="component" value="Chromosome 19"/>
</dbReference>
<feature type="transmembrane region" description="Helical" evidence="1">
    <location>
        <begin position="159"/>
        <end position="177"/>
    </location>
</feature>
<organism evidence="3 4">
    <name type="scientific">Pangasianodon hypophthalmus</name>
    <name type="common">Striped catfish</name>
    <name type="synonym">Helicophagus hypophthalmus</name>
    <dbReference type="NCBI Taxonomy" id="310915"/>
    <lineage>
        <taxon>Eukaryota</taxon>
        <taxon>Metazoa</taxon>
        <taxon>Chordata</taxon>
        <taxon>Craniata</taxon>
        <taxon>Vertebrata</taxon>
        <taxon>Euteleostomi</taxon>
        <taxon>Actinopterygii</taxon>
        <taxon>Neopterygii</taxon>
        <taxon>Teleostei</taxon>
        <taxon>Ostariophysi</taxon>
        <taxon>Siluriformes</taxon>
        <taxon>Pangasiidae</taxon>
        <taxon>Pangasianodon</taxon>
    </lineage>
</organism>
<dbReference type="PANTHER" id="PTHR34488">
    <property type="entry name" value="SI:CH211-245H14.1-RELATED"/>
    <property type="match status" value="1"/>
</dbReference>
<evidence type="ECO:0000256" key="1">
    <source>
        <dbReference type="SAM" id="Phobius"/>
    </source>
</evidence>
<keyword evidence="1" id="KW-1133">Transmembrane helix</keyword>
<evidence type="ECO:0000256" key="2">
    <source>
        <dbReference type="SAM" id="SignalP"/>
    </source>
</evidence>
<name>A0A5N5LB68_PANHP</name>
<feature type="chain" id="PRO_5024341321" evidence="2">
    <location>
        <begin position="22"/>
        <end position="204"/>
    </location>
</feature>
<protein>
    <submittedName>
        <fullName evidence="3">Uncharacterized protein</fullName>
    </submittedName>
</protein>
<evidence type="ECO:0000313" key="4">
    <source>
        <dbReference type="Proteomes" id="UP000327468"/>
    </source>
</evidence>
<keyword evidence="4" id="KW-1185">Reference proteome</keyword>
<feature type="signal peptide" evidence="2">
    <location>
        <begin position="1"/>
        <end position="21"/>
    </location>
</feature>
<dbReference type="AlphaFoldDB" id="A0A5N5LB68"/>
<keyword evidence="1" id="KW-0472">Membrane</keyword>
<comment type="caution">
    <text evidence="3">The sequence shown here is derived from an EMBL/GenBank/DDBJ whole genome shotgun (WGS) entry which is preliminary data.</text>
</comment>
<proteinExistence type="predicted"/>
<reference evidence="3 4" key="1">
    <citation type="submission" date="2019-06" db="EMBL/GenBank/DDBJ databases">
        <title>A chromosome-scale genome assembly of the striped catfish, Pangasianodon hypophthalmus.</title>
        <authorList>
            <person name="Wen M."/>
            <person name="Zahm M."/>
            <person name="Roques C."/>
            <person name="Cabau C."/>
            <person name="Klopp C."/>
            <person name="Donnadieu C."/>
            <person name="Jouanno E."/>
            <person name="Avarre J.-C."/>
            <person name="Campet M."/>
            <person name="Ha T.T.T."/>
            <person name="Dugue R."/>
            <person name="Lampietro C."/>
            <person name="Louis A."/>
            <person name="Herpin A."/>
            <person name="Echchiki A."/>
            <person name="Berthelot C."/>
            <person name="Parey E."/>
            <person name="Roest-Crollius H."/>
            <person name="Braasch I."/>
            <person name="Postlethwait J."/>
            <person name="Bobe J."/>
            <person name="Montfort J."/>
            <person name="Bouchez O."/>
            <person name="Begum T."/>
            <person name="Schartl M."/>
            <person name="Guiguen Y."/>
        </authorList>
    </citation>
    <scope>NUCLEOTIDE SEQUENCE [LARGE SCALE GENOMIC DNA]</scope>
    <source>
        <strain evidence="3 4">Indonesia</strain>
        <tissue evidence="3">Blood</tissue>
    </source>
</reference>